<keyword evidence="3" id="KW-1185">Reference proteome</keyword>
<comment type="function">
    <text evidence="1">Allows the formation of correctly charged Asn-tRNA(Asn) or Gln-tRNA(Gln) through the transamidation of misacylated Asp-tRNA(Asn) or Glu-tRNA(Gln) in organisms which lack either or both of asparaginyl-tRNA or glutaminyl-tRNA synthetases. The reaction takes place in the presence of glutamine and ATP through an activated phospho-Asp-tRNA(Asn) or phospho-Glu-tRNA(Gln).</text>
</comment>
<dbReference type="GO" id="GO:0006412">
    <property type="term" value="P:translation"/>
    <property type="evidence" value="ECO:0007669"/>
    <property type="project" value="UniProtKB-UniRule"/>
</dbReference>
<evidence type="ECO:0000256" key="1">
    <source>
        <dbReference type="HAMAP-Rule" id="MF_00122"/>
    </source>
</evidence>
<dbReference type="PANTHER" id="PTHR15004">
    <property type="entry name" value="GLUTAMYL-TRNA(GLN) AMIDOTRANSFERASE SUBUNIT C, MITOCHONDRIAL"/>
    <property type="match status" value="1"/>
</dbReference>
<dbReference type="HAMAP" id="MF_00122">
    <property type="entry name" value="GatC"/>
    <property type="match status" value="1"/>
</dbReference>
<keyword evidence="1" id="KW-0436">Ligase</keyword>
<dbReference type="Pfam" id="PF02686">
    <property type="entry name" value="GatC"/>
    <property type="match status" value="1"/>
</dbReference>
<keyword evidence="1" id="KW-0067">ATP-binding</keyword>
<evidence type="ECO:0000313" key="2">
    <source>
        <dbReference type="EMBL" id="NKE72189.1"/>
    </source>
</evidence>
<dbReference type="EC" id="6.3.5.-" evidence="1"/>
<comment type="catalytic activity">
    <reaction evidence="1">
        <text>L-aspartyl-tRNA(Asn) + L-glutamine + ATP + H2O = L-asparaginyl-tRNA(Asn) + L-glutamate + ADP + phosphate + 2 H(+)</text>
        <dbReference type="Rhea" id="RHEA:14513"/>
        <dbReference type="Rhea" id="RHEA-COMP:9674"/>
        <dbReference type="Rhea" id="RHEA-COMP:9677"/>
        <dbReference type="ChEBI" id="CHEBI:15377"/>
        <dbReference type="ChEBI" id="CHEBI:15378"/>
        <dbReference type="ChEBI" id="CHEBI:29985"/>
        <dbReference type="ChEBI" id="CHEBI:30616"/>
        <dbReference type="ChEBI" id="CHEBI:43474"/>
        <dbReference type="ChEBI" id="CHEBI:58359"/>
        <dbReference type="ChEBI" id="CHEBI:78515"/>
        <dbReference type="ChEBI" id="CHEBI:78516"/>
        <dbReference type="ChEBI" id="CHEBI:456216"/>
    </reaction>
</comment>
<comment type="similarity">
    <text evidence="1">Belongs to the GatC family.</text>
</comment>
<dbReference type="GO" id="GO:0070681">
    <property type="term" value="P:glutaminyl-tRNAGln biosynthesis via transamidation"/>
    <property type="evidence" value="ECO:0007669"/>
    <property type="project" value="TreeGrafter"/>
</dbReference>
<dbReference type="RefSeq" id="WP_168061628.1">
    <property type="nucleotide sequence ID" value="NZ_VTOW01000003.1"/>
</dbReference>
<proteinExistence type="inferred from homology"/>
<dbReference type="InterPro" id="IPR003837">
    <property type="entry name" value="GatC"/>
</dbReference>
<name>A0A7X6IC85_9BACT</name>
<comment type="catalytic activity">
    <reaction evidence="1">
        <text>L-glutamyl-tRNA(Gln) + L-glutamine + ATP + H2O = L-glutaminyl-tRNA(Gln) + L-glutamate + ADP + phosphate + H(+)</text>
        <dbReference type="Rhea" id="RHEA:17521"/>
        <dbReference type="Rhea" id="RHEA-COMP:9681"/>
        <dbReference type="Rhea" id="RHEA-COMP:9684"/>
        <dbReference type="ChEBI" id="CHEBI:15377"/>
        <dbReference type="ChEBI" id="CHEBI:15378"/>
        <dbReference type="ChEBI" id="CHEBI:29985"/>
        <dbReference type="ChEBI" id="CHEBI:30616"/>
        <dbReference type="ChEBI" id="CHEBI:43474"/>
        <dbReference type="ChEBI" id="CHEBI:58359"/>
        <dbReference type="ChEBI" id="CHEBI:78520"/>
        <dbReference type="ChEBI" id="CHEBI:78521"/>
        <dbReference type="ChEBI" id="CHEBI:456216"/>
    </reaction>
</comment>
<dbReference type="GO" id="GO:0050567">
    <property type="term" value="F:glutaminyl-tRNA synthase (glutamine-hydrolyzing) activity"/>
    <property type="evidence" value="ECO:0007669"/>
    <property type="project" value="UniProtKB-UniRule"/>
</dbReference>
<dbReference type="SUPFAM" id="SSF141000">
    <property type="entry name" value="Glu-tRNAGln amidotransferase C subunit"/>
    <property type="match status" value="1"/>
</dbReference>
<keyword evidence="1" id="KW-0648">Protein biosynthesis</keyword>
<dbReference type="GO" id="GO:0016740">
    <property type="term" value="F:transferase activity"/>
    <property type="evidence" value="ECO:0007669"/>
    <property type="project" value="UniProtKB-KW"/>
</dbReference>
<dbReference type="Gene3D" id="1.10.20.60">
    <property type="entry name" value="Glu-tRNAGln amidotransferase C subunit, N-terminal domain"/>
    <property type="match status" value="1"/>
</dbReference>
<gene>
    <name evidence="1 2" type="primary">gatC</name>
    <name evidence="2" type="ORF">MNODULE_15680</name>
</gene>
<organism evidence="2 3">
    <name type="scientific">Candidatus Manganitrophus noduliformans</name>
    <dbReference type="NCBI Taxonomy" id="2606439"/>
    <lineage>
        <taxon>Bacteria</taxon>
        <taxon>Pseudomonadati</taxon>
        <taxon>Nitrospirota</taxon>
        <taxon>Nitrospiria</taxon>
        <taxon>Candidatus Troglogloeales</taxon>
        <taxon>Candidatus Manganitrophaceae</taxon>
        <taxon>Candidatus Manganitrophus</taxon>
    </lineage>
</organism>
<keyword evidence="1" id="KW-0547">Nucleotide-binding</keyword>
<dbReference type="NCBIfam" id="TIGR00135">
    <property type="entry name" value="gatC"/>
    <property type="match status" value="1"/>
</dbReference>
<dbReference type="AlphaFoldDB" id="A0A7X6IC85"/>
<dbReference type="InterPro" id="IPR036113">
    <property type="entry name" value="Asp/Glu-ADT_sf_sub_c"/>
</dbReference>
<sequence length="95" mass="10932">MKISREEVLHVAKLARLELSSEEIERLTDQLSNILTYVEKLNQLDTKEVEPTSHVMSISNVFREDRARPSLPVEKVMQNAPDAEGPFFRVPKIIE</sequence>
<dbReference type="GO" id="GO:0005524">
    <property type="term" value="F:ATP binding"/>
    <property type="evidence" value="ECO:0007669"/>
    <property type="project" value="UniProtKB-KW"/>
</dbReference>
<evidence type="ECO:0000313" key="3">
    <source>
        <dbReference type="Proteomes" id="UP000534783"/>
    </source>
</evidence>
<dbReference type="GO" id="GO:0006450">
    <property type="term" value="P:regulation of translational fidelity"/>
    <property type="evidence" value="ECO:0007669"/>
    <property type="project" value="InterPro"/>
</dbReference>
<comment type="caution">
    <text evidence="2">The sequence shown here is derived from an EMBL/GenBank/DDBJ whole genome shotgun (WGS) entry which is preliminary data.</text>
</comment>
<dbReference type="EMBL" id="VTOW01000003">
    <property type="protein sequence ID" value="NKE72189.1"/>
    <property type="molecule type" value="Genomic_DNA"/>
</dbReference>
<dbReference type="Proteomes" id="UP000534783">
    <property type="component" value="Unassembled WGS sequence"/>
</dbReference>
<keyword evidence="2" id="KW-0808">Transferase</keyword>
<dbReference type="PANTHER" id="PTHR15004:SF0">
    <property type="entry name" value="GLUTAMYL-TRNA(GLN) AMIDOTRANSFERASE SUBUNIT C, MITOCHONDRIAL"/>
    <property type="match status" value="1"/>
</dbReference>
<protein>
    <recommendedName>
        <fullName evidence="1">Aspartyl/glutamyl-tRNA(Asn/Gln) amidotransferase subunit C</fullName>
        <shortName evidence="1">Asp/Glu-ADT subunit C</shortName>
        <ecNumber evidence="1">6.3.5.-</ecNumber>
    </recommendedName>
</protein>
<comment type="subunit">
    <text evidence="1">Heterotrimer of A, B and C subunits.</text>
</comment>
<reference evidence="2 3" key="1">
    <citation type="journal article" date="2020" name="Nature">
        <title>Bacterial chemolithoautotrophy via manganese oxidation.</title>
        <authorList>
            <person name="Yu H."/>
            <person name="Leadbetter J.R."/>
        </authorList>
    </citation>
    <scope>NUCLEOTIDE SEQUENCE [LARGE SCALE GENOMIC DNA]</scope>
    <source>
        <strain evidence="2 3">Mn-1</strain>
    </source>
</reference>
<accession>A0A7X6IC85</accession>